<name>A0AAN7A088_9PEZI</name>
<dbReference type="EMBL" id="MU856863">
    <property type="protein sequence ID" value="KAK4156698.1"/>
    <property type="molecule type" value="Genomic_DNA"/>
</dbReference>
<accession>A0AAN7A088</accession>
<evidence type="ECO:0000256" key="1">
    <source>
        <dbReference type="SAM" id="Phobius"/>
    </source>
</evidence>
<evidence type="ECO:0000313" key="3">
    <source>
        <dbReference type="Proteomes" id="UP001302745"/>
    </source>
</evidence>
<organism evidence="2 3">
    <name type="scientific">Chaetomidium leptoderma</name>
    <dbReference type="NCBI Taxonomy" id="669021"/>
    <lineage>
        <taxon>Eukaryota</taxon>
        <taxon>Fungi</taxon>
        <taxon>Dikarya</taxon>
        <taxon>Ascomycota</taxon>
        <taxon>Pezizomycotina</taxon>
        <taxon>Sordariomycetes</taxon>
        <taxon>Sordariomycetidae</taxon>
        <taxon>Sordariales</taxon>
        <taxon>Chaetomiaceae</taxon>
        <taxon>Chaetomidium</taxon>
    </lineage>
</organism>
<protein>
    <submittedName>
        <fullName evidence="2">Uncharacterized protein</fullName>
    </submittedName>
</protein>
<comment type="caution">
    <text evidence="2">The sequence shown here is derived from an EMBL/GenBank/DDBJ whole genome shotgun (WGS) entry which is preliminary data.</text>
</comment>
<evidence type="ECO:0000313" key="2">
    <source>
        <dbReference type="EMBL" id="KAK4156698.1"/>
    </source>
</evidence>
<proteinExistence type="predicted"/>
<keyword evidence="1" id="KW-0812">Transmembrane</keyword>
<gene>
    <name evidence="2" type="ORF">C8A00DRAFT_12404</name>
</gene>
<keyword evidence="3" id="KW-1185">Reference proteome</keyword>
<feature type="transmembrane region" description="Helical" evidence="1">
    <location>
        <begin position="12"/>
        <end position="37"/>
    </location>
</feature>
<dbReference type="Proteomes" id="UP001302745">
    <property type="component" value="Unassembled WGS sequence"/>
</dbReference>
<keyword evidence="1" id="KW-0472">Membrane</keyword>
<sequence>MPHTQFVNPATAVHIICRALAFLFELAVLTILVYISVTEGYTNGVKYAGASSPFPDRRRRRG</sequence>
<reference evidence="2" key="1">
    <citation type="journal article" date="2023" name="Mol. Phylogenet. Evol.">
        <title>Genome-scale phylogeny and comparative genomics of the fungal order Sordariales.</title>
        <authorList>
            <person name="Hensen N."/>
            <person name="Bonometti L."/>
            <person name="Westerberg I."/>
            <person name="Brannstrom I.O."/>
            <person name="Guillou S."/>
            <person name="Cros-Aarteil S."/>
            <person name="Calhoun S."/>
            <person name="Haridas S."/>
            <person name="Kuo A."/>
            <person name="Mondo S."/>
            <person name="Pangilinan J."/>
            <person name="Riley R."/>
            <person name="LaButti K."/>
            <person name="Andreopoulos B."/>
            <person name="Lipzen A."/>
            <person name="Chen C."/>
            <person name="Yan M."/>
            <person name="Daum C."/>
            <person name="Ng V."/>
            <person name="Clum A."/>
            <person name="Steindorff A."/>
            <person name="Ohm R.A."/>
            <person name="Martin F."/>
            <person name="Silar P."/>
            <person name="Natvig D.O."/>
            <person name="Lalanne C."/>
            <person name="Gautier V."/>
            <person name="Ament-Velasquez S.L."/>
            <person name="Kruys A."/>
            <person name="Hutchinson M.I."/>
            <person name="Powell A.J."/>
            <person name="Barry K."/>
            <person name="Miller A.N."/>
            <person name="Grigoriev I.V."/>
            <person name="Debuchy R."/>
            <person name="Gladieux P."/>
            <person name="Hiltunen Thoren M."/>
            <person name="Johannesson H."/>
        </authorList>
    </citation>
    <scope>NUCLEOTIDE SEQUENCE</scope>
    <source>
        <strain evidence="2">CBS 538.74</strain>
    </source>
</reference>
<keyword evidence="1" id="KW-1133">Transmembrane helix</keyword>
<dbReference type="AlphaFoldDB" id="A0AAN7A088"/>
<reference evidence="2" key="2">
    <citation type="submission" date="2023-05" db="EMBL/GenBank/DDBJ databases">
        <authorList>
            <consortium name="Lawrence Berkeley National Laboratory"/>
            <person name="Steindorff A."/>
            <person name="Hensen N."/>
            <person name="Bonometti L."/>
            <person name="Westerberg I."/>
            <person name="Brannstrom I.O."/>
            <person name="Guillou S."/>
            <person name="Cros-Aarteil S."/>
            <person name="Calhoun S."/>
            <person name="Haridas S."/>
            <person name="Kuo A."/>
            <person name="Mondo S."/>
            <person name="Pangilinan J."/>
            <person name="Riley R."/>
            <person name="Labutti K."/>
            <person name="Andreopoulos B."/>
            <person name="Lipzen A."/>
            <person name="Chen C."/>
            <person name="Yanf M."/>
            <person name="Daum C."/>
            <person name="Ng V."/>
            <person name="Clum A."/>
            <person name="Ohm R."/>
            <person name="Martin F."/>
            <person name="Silar P."/>
            <person name="Natvig D."/>
            <person name="Lalanne C."/>
            <person name="Gautier V."/>
            <person name="Ament-Velasquez S.L."/>
            <person name="Kruys A."/>
            <person name="Hutchinson M.I."/>
            <person name="Powell A.J."/>
            <person name="Barry K."/>
            <person name="Miller A.N."/>
            <person name="Grigoriev I.V."/>
            <person name="Debuchy R."/>
            <person name="Gladieux P."/>
            <person name="Thoren M.H."/>
            <person name="Johannesson H."/>
        </authorList>
    </citation>
    <scope>NUCLEOTIDE SEQUENCE</scope>
    <source>
        <strain evidence="2">CBS 538.74</strain>
    </source>
</reference>